<evidence type="ECO:0000256" key="7">
    <source>
        <dbReference type="RuleBase" id="RU364144"/>
    </source>
</evidence>
<evidence type="ECO:0000256" key="4">
    <source>
        <dbReference type="ARBA" id="ARBA00023159"/>
    </source>
</evidence>
<evidence type="ECO:0000313" key="9">
    <source>
        <dbReference type="Proteomes" id="UP001217089"/>
    </source>
</evidence>
<sequence>MKESNEKQFLTPVSYIIMPTVPSILDNFALLSGQLNSLGRLLKNDKIPPLRSHILLPLCLSPDRDPELEKLTEGRVFAFNHEVVPDYLRTKPEPDVEDRIQSLTGKSPGLTPELAQKQLNNLNKITSNILDIINNQREDWESDASGIGKVPSTIKTNIKQGATPHPYQRP</sequence>
<dbReference type="InterPro" id="IPR019364">
    <property type="entry name" value="Mediatior_Med8_fun/met"/>
</dbReference>
<evidence type="ECO:0000313" key="8">
    <source>
        <dbReference type="EMBL" id="KAJ8305948.1"/>
    </source>
</evidence>
<name>A0ABQ9EL11_TEGGR</name>
<keyword evidence="4 7" id="KW-0010">Activator</keyword>
<dbReference type="Proteomes" id="UP001217089">
    <property type="component" value="Unassembled WGS sequence"/>
</dbReference>
<dbReference type="Pfam" id="PF10232">
    <property type="entry name" value="Med8"/>
    <property type="match status" value="1"/>
</dbReference>
<evidence type="ECO:0000256" key="2">
    <source>
        <dbReference type="ARBA" id="ARBA00005716"/>
    </source>
</evidence>
<evidence type="ECO:0000256" key="5">
    <source>
        <dbReference type="ARBA" id="ARBA00023163"/>
    </source>
</evidence>
<keyword evidence="6 7" id="KW-0539">Nucleus</keyword>
<keyword evidence="9" id="KW-1185">Reference proteome</keyword>
<dbReference type="PANTHER" id="PTHR13074">
    <property type="entry name" value="MEDIATOR OF RNA POLYMERASE II TRANSCRIPTION SUBUNIT 8"/>
    <property type="match status" value="1"/>
</dbReference>
<protein>
    <recommendedName>
        <fullName evidence="7">Mediator of RNA polymerase II transcription subunit 8</fullName>
    </recommendedName>
    <alternativeName>
        <fullName evidence="7">Mediator complex subunit 8</fullName>
    </alternativeName>
</protein>
<comment type="function">
    <text evidence="7">Component of the Mediator complex, a coactivator involved in the regulated transcription of nearly all RNA polymerase II-dependent genes. Mediator functions as a bridge to convey information from gene-specific regulatory proteins to the basal RNA polymerase II transcription machinery. Mediator is recruited to promoters by direct interactions with regulatory proteins and serves as a scaffold for the assembly of a functional preinitiation complex with RNA polymerase II and the general transcription factors.</text>
</comment>
<keyword evidence="5 7" id="KW-0804">Transcription</keyword>
<keyword evidence="3 7" id="KW-0805">Transcription regulation</keyword>
<comment type="similarity">
    <text evidence="2 7">Belongs to the Mediator complex subunit 8 family.</text>
</comment>
<accession>A0ABQ9EL11</accession>
<evidence type="ECO:0000256" key="1">
    <source>
        <dbReference type="ARBA" id="ARBA00004123"/>
    </source>
</evidence>
<comment type="caution">
    <text evidence="8">The sequence shown here is derived from an EMBL/GenBank/DDBJ whole genome shotgun (WGS) entry which is preliminary data.</text>
</comment>
<proteinExistence type="inferred from homology"/>
<evidence type="ECO:0000256" key="6">
    <source>
        <dbReference type="ARBA" id="ARBA00023242"/>
    </source>
</evidence>
<reference evidence="8 9" key="1">
    <citation type="submission" date="2022-12" db="EMBL/GenBank/DDBJ databases">
        <title>Chromosome-level genome of Tegillarca granosa.</title>
        <authorList>
            <person name="Kim J."/>
        </authorList>
    </citation>
    <scope>NUCLEOTIDE SEQUENCE [LARGE SCALE GENOMIC DNA]</scope>
    <source>
        <strain evidence="8">Teg-2019</strain>
        <tissue evidence="8">Adductor muscle</tissue>
    </source>
</reference>
<dbReference type="PANTHER" id="PTHR13074:SF9">
    <property type="entry name" value="MEDIATOR OF RNA POLYMERASE II TRANSCRIPTION SUBUNIT 8"/>
    <property type="match status" value="1"/>
</dbReference>
<gene>
    <name evidence="7" type="primary">MED8</name>
    <name evidence="8" type="ORF">KUTeg_016493</name>
</gene>
<comment type="subcellular location">
    <subcellularLocation>
        <location evidence="1 7">Nucleus</location>
    </subcellularLocation>
</comment>
<comment type="subunit">
    <text evidence="7">Component of the Mediator complex.</text>
</comment>
<organism evidence="8 9">
    <name type="scientific">Tegillarca granosa</name>
    <name type="common">Malaysian cockle</name>
    <name type="synonym">Anadara granosa</name>
    <dbReference type="NCBI Taxonomy" id="220873"/>
    <lineage>
        <taxon>Eukaryota</taxon>
        <taxon>Metazoa</taxon>
        <taxon>Spiralia</taxon>
        <taxon>Lophotrochozoa</taxon>
        <taxon>Mollusca</taxon>
        <taxon>Bivalvia</taxon>
        <taxon>Autobranchia</taxon>
        <taxon>Pteriomorphia</taxon>
        <taxon>Arcoida</taxon>
        <taxon>Arcoidea</taxon>
        <taxon>Arcidae</taxon>
        <taxon>Tegillarca</taxon>
    </lineage>
</organism>
<dbReference type="EMBL" id="JARBDR010000813">
    <property type="protein sequence ID" value="KAJ8305948.1"/>
    <property type="molecule type" value="Genomic_DNA"/>
</dbReference>
<evidence type="ECO:0000256" key="3">
    <source>
        <dbReference type="ARBA" id="ARBA00023015"/>
    </source>
</evidence>